<keyword evidence="2" id="KW-0732">Signal</keyword>
<evidence type="ECO:0000256" key="2">
    <source>
        <dbReference type="SAM" id="SignalP"/>
    </source>
</evidence>
<evidence type="ECO:0000313" key="4">
    <source>
        <dbReference type="EMBL" id="MFD1320490.1"/>
    </source>
</evidence>
<dbReference type="Proteomes" id="UP001597260">
    <property type="component" value="Unassembled WGS sequence"/>
</dbReference>
<reference evidence="5" key="1">
    <citation type="journal article" date="2019" name="Int. J. Syst. Evol. Microbiol.">
        <title>The Global Catalogue of Microorganisms (GCM) 10K type strain sequencing project: providing services to taxonomists for standard genome sequencing and annotation.</title>
        <authorList>
            <consortium name="The Broad Institute Genomics Platform"/>
            <consortium name="The Broad Institute Genome Sequencing Center for Infectious Disease"/>
            <person name="Wu L."/>
            <person name="Ma J."/>
        </authorList>
    </citation>
    <scope>NUCLEOTIDE SEQUENCE [LARGE SCALE GENOMIC DNA]</scope>
    <source>
        <strain evidence="5">JCM 31037</strain>
    </source>
</reference>
<name>A0ABW3Y9D5_9ACTN</name>
<organism evidence="4 5">
    <name type="scientific">Micromonospora sonneratiae</name>
    <dbReference type="NCBI Taxonomy" id="1184706"/>
    <lineage>
        <taxon>Bacteria</taxon>
        <taxon>Bacillati</taxon>
        <taxon>Actinomycetota</taxon>
        <taxon>Actinomycetes</taxon>
        <taxon>Micromonosporales</taxon>
        <taxon>Micromonosporaceae</taxon>
        <taxon>Micromonospora</taxon>
    </lineage>
</organism>
<dbReference type="Pfam" id="PF19077">
    <property type="entry name" value="Big_13"/>
    <property type="match status" value="1"/>
</dbReference>
<accession>A0ABW3Y9D5</accession>
<feature type="non-terminal residue" evidence="4">
    <location>
        <position position="456"/>
    </location>
</feature>
<dbReference type="Gene3D" id="2.60.40.1800">
    <property type="match status" value="2"/>
</dbReference>
<evidence type="ECO:0000256" key="1">
    <source>
        <dbReference type="SAM" id="MobiDB-lite"/>
    </source>
</evidence>
<feature type="chain" id="PRO_5045300278" evidence="2">
    <location>
        <begin position="26"/>
        <end position="456"/>
    </location>
</feature>
<keyword evidence="5" id="KW-1185">Reference proteome</keyword>
<feature type="domain" description="Bacterial Ig-like" evidence="3">
    <location>
        <begin position="327"/>
        <end position="392"/>
    </location>
</feature>
<proteinExistence type="predicted"/>
<sequence length="456" mass="43871">MTARAAITVVGAVLAASLGPGTAQADPLPATYSGSTHGDAMSLNITAAGLTIGAALGHSATAVDSTADPRAHAESSNLEAGAIGIPVSVVTGDANSNNTTPTDSYNVALGQLDVPGLLDTGELVGTGSTNWAGDAACVPDGTAIAQSTTSMASANLGIPGITILDMGTLETSGQVTLSGGSVVSTSTGNLGSLSLINGLVAVNVATNPLLTATSDGTTGTVTANNYGVTVTVGGVTTTLTAGMSLPINLNIPFVATVNLTISVGNLVDASSGATGSGSLNFVSISGSATSLGVTLASFDFDLLPLSATATAPSGGVQCDALDPPTITSPTNGQTTGETPTISGTGIPGATVTVTESGTVIGTAVVAPDGTWSLVPATPLAVGDHTITATQESGGIVSGPSNSVTFTVQAPPAAPVITSPTNGQQVNDSTPTITGTGEPGNTITVTIDGVVAGTTTV</sequence>
<gene>
    <name evidence="4" type="ORF">ACFQ4H_05220</name>
</gene>
<feature type="region of interest" description="Disordered" evidence="1">
    <location>
        <begin position="417"/>
        <end position="438"/>
    </location>
</feature>
<comment type="caution">
    <text evidence="4">The sequence shown here is derived from an EMBL/GenBank/DDBJ whole genome shotgun (WGS) entry which is preliminary data.</text>
</comment>
<feature type="signal peptide" evidence="2">
    <location>
        <begin position="1"/>
        <end position="25"/>
    </location>
</feature>
<evidence type="ECO:0000259" key="3">
    <source>
        <dbReference type="Pfam" id="PF19077"/>
    </source>
</evidence>
<dbReference type="InterPro" id="IPR044016">
    <property type="entry name" value="Big_13"/>
</dbReference>
<dbReference type="EMBL" id="JBHTMP010000005">
    <property type="protein sequence ID" value="MFD1320490.1"/>
    <property type="molecule type" value="Genomic_DNA"/>
</dbReference>
<protein>
    <submittedName>
        <fullName evidence="4">Ig-like domain-containing protein</fullName>
    </submittedName>
</protein>
<evidence type="ECO:0000313" key="5">
    <source>
        <dbReference type="Proteomes" id="UP001597260"/>
    </source>
</evidence>
<feature type="compositionally biased region" description="Polar residues" evidence="1">
    <location>
        <begin position="325"/>
        <end position="343"/>
    </location>
</feature>
<dbReference type="RefSeq" id="WP_377567524.1">
    <property type="nucleotide sequence ID" value="NZ_JBHTMP010000005.1"/>
</dbReference>
<feature type="region of interest" description="Disordered" evidence="1">
    <location>
        <begin position="316"/>
        <end position="347"/>
    </location>
</feature>